<evidence type="ECO:0000256" key="3">
    <source>
        <dbReference type="ARBA" id="ARBA00022679"/>
    </source>
</evidence>
<dbReference type="GO" id="GO:0004674">
    <property type="term" value="F:protein serine/threonine kinase activity"/>
    <property type="evidence" value="ECO:0007669"/>
    <property type="project" value="UniProtKB-KW"/>
</dbReference>
<dbReference type="GO" id="GO:0005524">
    <property type="term" value="F:ATP binding"/>
    <property type="evidence" value="ECO:0007669"/>
    <property type="project" value="UniProtKB-KW"/>
</dbReference>
<evidence type="ECO:0000256" key="7">
    <source>
        <dbReference type="SAM" id="MobiDB-lite"/>
    </source>
</evidence>
<evidence type="ECO:0000256" key="8">
    <source>
        <dbReference type="SAM" id="Phobius"/>
    </source>
</evidence>
<keyword evidence="5 10" id="KW-0418">Kinase</keyword>
<dbReference type="PANTHER" id="PTHR43289:SF6">
    <property type="entry name" value="SERINE_THREONINE-PROTEIN KINASE NEKL-3"/>
    <property type="match status" value="1"/>
</dbReference>
<organism evidence="10 11">
    <name type="scientific">Saccharomonospora cyanea NA-134</name>
    <dbReference type="NCBI Taxonomy" id="882082"/>
    <lineage>
        <taxon>Bacteria</taxon>
        <taxon>Bacillati</taxon>
        <taxon>Actinomycetota</taxon>
        <taxon>Actinomycetes</taxon>
        <taxon>Pseudonocardiales</taxon>
        <taxon>Pseudonocardiaceae</taxon>
        <taxon>Saccharomonospora</taxon>
    </lineage>
</organism>
<name>H5XNL0_9PSEU</name>
<dbReference type="Proteomes" id="UP000002791">
    <property type="component" value="Chromosome"/>
</dbReference>
<reference evidence="10 11" key="1">
    <citation type="submission" date="2011-11" db="EMBL/GenBank/DDBJ databases">
        <title>The Noncontiguous Finished sequence of Saccharomonospora cyanea NA-134.</title>
        <authorList>
            <consortium name="US DOE Joint Genome Institute"/>
            <person name="Lucas S."/>
            <person name="Han J."/>
            <person name="Lapidus A."/>
            <person name="Cheng J.-F."/>
            <person name="Goodwin L."/>
            <person name="Pitluck S."/>
            <person name="Peters L."/>
            <person name="Ovchinnikova G."/>
            <person name="Lu M."/>
            <person name="Detter J.C."/>
            <person name="Han C."/>
            <person name="Tapia R."/>
            <person name="Land M."/>
            <person name="Hauser L."/>
            <person name="Kyrpides N."/>
            <person name="Ivanova N."/>
            <person name="Pagani I."/>
            <person name="Brambilla E.-M."/>
            <person name="Klenk H.-P."/>
            <person name="Woyke T."/>
        </authorList>
    </citation>
    <scope>NUCLEOTIDE SEQUENCE [LARGE SCALE GENOMIC DNA]</scope>
    <source>
        <strain evidence="10 11">NA-134</strain>
    </source>
</reference>
<accession>H5XNL0</accession>
<keyword evidence="6" id="KW-0067">ATP-binding</keyword>
<proteinExistence type="predicted"/>
<keyword evidence="8" id="KW-0812">Transmembrane</keyword>
<dbReference type="PROSITE" id="PS50011">
    <property type="entry name" value="PROTEIN_KINASE_DOM"/>
    <property type="match status" value="1"/>
</dbReference>
<evidence type="ECO:0000313" key="10">
    <source>
        <dbReference type="EMBL" id="EHR61071.1"/>
    </source>
</evidence>
<keyword evidence="11" id="KW-1185">Reference proteome</keyword>
<feature type="domain" description="Protein kinase" evidence="9">
    <location>
        <begin position="6"/>
        <end position="269"/>
    </location>
</feature>
<dbReference type="Gene3D" id="1.10.510.10">
    <property type="entry name" value="Transferase(Phosphotransferase) domain 1"/>
    <property type="match status" value="1"/>
</dbReference>
<keyword evidence="3" id="KW-0808">Transferase</keyword>
<evidence type="ECO:0000313" key="11">
    <source>
        <dbReference type="Proteomes" id="UP000002791"/>
    </source>
</evidence>
<dbReference type="Pfam" id="PF00069">
    <property type="entry name" value="Pkinase"/>
    <property type="match status" value="1"/>
</dbReference>
<evidence type="ECO:0000256" key="5">
    <source>
        <dbReference type="ARBA" id="ARBA00022777"/>
    </source>
</evidence>
<dbReference type="eggNOG" id="COG0515">
    <property type="taxonomic scope" value="Bacteria"/>
</dbReference>
<evidence type="ECO:0000256" key="1">
    <source>
        <dbReference type="ARBA" id="ARBA00012513"/>
    </source>
</evidence>
<protein>
    <recommendedName>
        <fullName evidence="1">non-specific serine/threonine protein kinase</fullName>
        <ecNumber evidence="1">2.7.11.1</ecNumber>
    </recommendedName>
</protein>
<dbReference type="STRING" id="882082.SaccyDRAFT_2185"/>
<feature type="region of interest" description="Disordered" evidence="7">
    <location>
        <begin position="264"/>
        <end position="320"/>
    </location>
</feature>
<dbReference type="EC" id="2.7.11.1" evidence="1"/>
<evidence type="ECO:0000256" key="4">
    <source>
        <dbReference type="ARBA" id="ARBA00022741"/>
    </source>
</evidence>
<evidence type="ECO:0000259" key="9">
    <source>
        <dbReference type="PROSITE" id="PS50011"/>
    </source>
</evidence>
<dbReference type="SMART" id="SM00220">
    <property type="entry name" value="S_TKc"/>
    <property type="match status" value="1"/>
</dbReference>
<evidence type="ECO:0000256" key="2">
    <source>
        <dbReference type="ARBA" id="ARBA00022527"/>
    </source>
</evidence>
<dbReference type="SUPFAM" id="SSF56112">
    <property type="entry name" value="Protein kinase-like (PK-like)"/>
    <property type="match status" value="1"/>
</dbReference>
<evidence type="ECO:0000256" key="6">
    <source>
        <dbReference type="ARBA" id="ARBA00022840"/>
    </source>
</evidence>
<feature type="transmembrane region" description="Helical" evidence="8">
    <location>
        <begin position="322"/>
        <end position="342"/>
    </location>
</feature>
<keyword evidence="8" id="KW-0472">Membrane</keyword>
<dbReference type="HOGENOM" id="CLU_598240_0_0_11"/>
<dbReference type="InterPro" id="IPR011009">
    <property type="entry name" value="Kinase-like_dom_sf"/>
</dbReference>
<keyword evidence="2" id="KW-0723">Serine/threonine-protein kinase</keyword>
<dbReference type="EMBL" id="CM001440">
    <property type="protein sequence ID" value="EHR61071.1"/>
    <property type="molecule type" value="Genomic_DNA"/>
</dbReference>
<keyword evidence="8" id="KW-1133">Transmembrane helix</keyword>
<dbReference type="RefSeq" id="WP_005456075.1">
    <property type="nucleotide sequence ID" value="NZ_CM001440.1"/>
</dbReference>
<dbReference type="OrthoDB" id="3815424at2"/>
<gene>
    <name evidence="10" type="ORF">SaccyDRAFT_2185</name>
</gene>
<dbReference type="PANTHER" id="PTHR43289">
    <property type="entry name" value="MITOGEN-ACTIVATED PROTEIN KINASE KINASE KINASE 20-RELATED"/>
    <property type="match status" value="1"/>
</dbReference>
<dbReference type="AlphaFoldDB" id="H5XNL0"/>
<dbReference type="InterPro" id="IPR000719">
    <property type="entry name" value="Prot_kinase_dom"/>
</dbReference>
<keyword evidence="4" id="KW-0547">Nucleotide-binding</keyword>
<sequence length="460" mass="47555">MGPFDSDDLVLLGTGPVAAVHAGGTAGVRGGFALKVYPGPLDPRARSDLEAEVGLLAGLGPQAPVLAVDDVAELSDGRCALRMELCARSLSELVGTSGPFPVADALALGSVVATALAAAHSAGLVHGGVSPGNVLFRSSGEPVLADFGVTLRREFPSETGAVAYQAPETLRLDVRDERADLYGLGAVLHFALSGTPPHPGRPGESVDERLLRVLSSDVPPLDRTDLPPGLVRLLASLLARNPDARPPDAATVAAMIDALRGPVPAEPEFDDFGGAPAGTSVPGPSDTVTVSPSRQRPPAKAAPRGRNRRANRTANRTRTPHAAVAVGGVVVLATLAVALLVLQPDRLPGHEKAEPAPVPVAVFTPTRSAPGTAPARIELDDPVDRGDYVELSWRSSEPLDFAVEIAALGKRSDAIVVGEVSGYRLRVDPSRPYCFRIQGASDAGVVESEAKPIRNATCHG</sequence>